<dbReference type="Proteomes" id="UP001165079">
    <property type="component" value="Unassembled WGS sequence"/>
</dbReference>
<comment type="caution">
    <text evidence="2">The sequence shown here is derived from an EMBL/GenBank/DDBJ whole genome shotgun (WGS) entry which is preliminary data.</text>
</comment>
<reference evidence="2" key="1">
    <citation type="submission" date="2023-03" db="EMBL/GenBank/DDBJ databases">
        <title>Actinorhabdospora filicis NBRC 111898.</title>
        <authorList>
            <person name="Ichikawa N."/>
            <person name="Sato H."/>
            <person name="Tonouchi N."/>
        </authorList>
    </citation>
    <scope>NUCLEOTIDE SEQUENCE</scope>
    <source>
        <strain evidence="2">NBRC 111898</strain>
    </source>
</reference>
<keyword evidence="1" id="KW-0472">Membrane</keyword>
<feature type="transmembrane region" description="Helical" evidence="1">
    <location>
        <begin position="136"/>
        <end position="155"/>
    </location>
</feature>
<keyword evidence="1" id="KW-1133">Transmembrane helix</keyword>
<protein>
    <submittedName>
        <fullName evidence="2">Uncharacterized protein</fullName>
    </submittedName>
</protein>
<name>A0A9W6SI58_9ACTN</name>
<evidence type="ECO:0000256" key="1">
    <source>
        <dbReference type="SAM" id="Phobius"/>
    </source>
</evidence>
<feature type="transmembrane region" description="Helical" evidence="1">
    <location>
        <begin position="161"/>
        <end position="181"/>
    </location>
</feature>
<feature type="transmembrane region" description="Helical" evidence="1">
    <location>
        <begin position="31"/>
        <end position="50"/>
    </location>
</feature>
<dbReference type="AlphaFoldDB" id="A0A9W6SI58"/>
<keyword evidence="1" id="KW-0812">Transmembrane</keyword>
<keyword evidence="3" id="KW-1185">Reference proteome</keyword>
<dbReference type="RefSeq" id="WP_285661590.1">
    <property type="nucleotide sequence ID" value="NZ_BSTX01000001.1"/>
</dbReference>
<feature type="transmembrane region" description="Helical" evidence="1">
    <location>
        <begin position="70"/>
        <end position="88"/>
    </location>
</feature>
<organism evidence="2 3">
    <name type="scientific">Actinorhabdospora filicis</name>
    <dbReference type="NCBI Taxonomy" id="1785913"/>
    <lineage>
        <taxon>Bacteria</taxon>
        <taxon>Bacillati</taxon>
        <taxon>Actinomycetota</taxon>
        <taxon>Actinomycetes</taxon>
        <taxon>Micromonosporales</taxon>
        <taxon>Micromonosporaceae</taxon>
        <taxon>Actinorhabdospora</taxon>
    </lineage>
</organism>
<proteinExistence type="predicted"/>
<evidence type="ECO:0000313" key="2">
    <source>
        <dbReference type="EMBL" id="GLZ76410.1"/>
    </source>
</evidence>
<dbReference type="EMBL" id="BSTX01000001">
    <property type="protein sequence ID" value="GLZ76410.1"/>
    <property type="molecule type" value="Genomic_DNA"/>
</dbReference>
<evidence type="ECO:0000313" key="3">
    <source>
        <dbReference type="Proteomes" id="UP001165079"/>
    </source>
</evidence>
<sequence>MGANIDYYTERARQGRAWVDRLDPIALGVRVAVFATGALAIGLSGTYLGFWRVTALGLAVALMPTLRPAGPWATLLIVVCLGVLLMGGETENFLTLFPIAALLYAHHQAAAQAVTLRTDTYTPPDVIMGLLRRTGVTLLISAILAAVFSLLPGVFQRTSSLVVAAIGLVAVVGLVCVLTAMGRRKR</sequence>
<gene>
    <name evidence="2" type="ORF">Afil01_12170</name>
</gene>
<accession>A0A9W6SI58</accession>